<comment type="caution">
    <text evidence="1">The sequence shown here is derived from an EMBL/GenBank/DDBJ whole genome shotgun (WGS) entry which is preliminary data.</text>
</comment>
<keyword evidence="2" id="KW-1185">Reference proteome</keyword>
<organism evidence="1 2">
    <name type="scientific">Ramazzottius varieornatus</name>
    <name type="common">Water bear</name>
    <name type="synonym">Tardigrade</name>
    <dbReference type="NCBI Taxonomy" id="947166"/>
    <lineage>
        <taxon>Eukaryota</taxon>
        <taxon>Metazoa</taxon>
        <taxon>Ecdysozoa</taxon>
        <taxon>Tardigrada</taxon>
        <taxon>Eutardigrada</taxon>
        <taxon>Parachela</taxon>
        <taxon>Hypsibioidea</taxon>
        <taxon>Ramazzottiidae</taxon>
        <taxon>Ramazzottius</taxon>
    </lineage>
</organism>
<protein>
    <submittedName>
        <fullName evidence="1">Uncharacterized protein</fullName>
    </submittedName>
</protein>
<dbReference type="EMBL" id="BDGG01000004">
    <property type="protein sequence ID" value="GAU98238.1"/>
    <property type="molecule type" value="Genomic_DNA"/>
</dbReference>
<gene>
    <name evidence="1" type="primary">RvY_09413-1</name>
    <name evidence="1" type="synonym">RvY_09413.1</name>
    <name evidence="1" type="ORF">RvY_09413</name>
</gene>
<dbReference type="Proteomes" id="UP000186922">
    <property type="component" value="Unassembled WGS sequence"/>
</dbReference>
<evidence type="ECO:0000313" key="2">
    <source>
        <dbReference type="Proteomes" id="UP000186922"/>
    </source>
</evidence>
<reference evidence="1 2" key="1">
    <citation type="journal article" date="2016" name="Nat. Commun.">
        <title>Extremotolerant tardigrade genome and improved radiotolerance of human cultured cells by tardigrade-unique protein.</title>
        <authorList>
            <person name="Hashimoto T."/>
            <person name="Horikawa D.D."/>
            <person name="Saito Y."/>
            <person name="Kuwahara H."/>
            <person name="Kozuka-Hata H."/>
            <person name="Shin-I T."/>
            <person name="Minakuchi Y."/>
            <person name="Ohishi K."/>
            <person name="Motoyama A."/>
            <person name="Aizu T."/>
            <person name="Enomoto A."/>
            <person name="Kondo K."/>
            <person name="Tanaka S."/>
            <person name="Hara Y."/>
            <person name="Koshikawa S."/>
            <person name="Sagara H."/>
            <person name="Miura T."/>
            <person name="Yokobori S."/>
            <person name="Miyagawa K."/>
            <person name="Suzuki Y."/>
            <person name="Kubo T."/>
            <person name="Oyama M."/>
            <person name="Kohara Y."/>
            <person name="Fujiyama A."/>
            <person name="Arakawa K."/>
            <person name="Katayama T."/>
            <person name="Toyoda A."/>
            <person name="Kunieda T."/>
        </authorList>
    </citation>
    <scope>NUCLEOTIDE SEQUENCE [LARGE SCALE GENOMIC DNA]</scope>
    <source>
        <strain evidence="1 2">YOKOZUNA-1</strain>
    </source>
</reference>
<name>A0A1D1VIC9_RAMVA</name>
<accession>A0A1D1VIC9</accession>
<proteinExistence type="predicted"/>
<dbReference type="AlphaFoldDB" id="A0A1D1VIC9"/>
<evidence type="ECO:0000313" key="1">
    <source>
        <dbReference type="EMBL" id="GAU98238.1"/>
    </source>
</evidence>
<sequence>MLPAIPCYIASKRREIKVGRRPGEPSYKLKYKVDADCMFTSFQQSPRVSPNHGKAVSASTLFHRHHHYEIQSTA</sequence>